<evidence type="ECO:0000256" key="1">
    <source>
        <dbReference type="ARBA" id="ARBA00004123"/>
    </source>
</evidence>
<dbReference type="SUPFAM" id="SSF57716">
    <property type="entry name" value="Glucocorticoid receptor-like (DNA-binding domain)"/>
    <property type="match status" value="2"/>
</dbReference>
<dbReference type="Proteomes" id="UP000663828">
    <property type="component" value="Unassembled WGS sequence"/>
</dbReference>
<feature type="compositionally biased region" description="Basic residues" evidence="12">
    <location>
        <begin position="664"/>
        <end position="679"/>
    </location>
</feature>
<evidence type="ECO:0000313" key="15">
    <source>
        <dbReference type="EMBL" id="CAF0911603.1"/>
    </source>
</evidence>
<keyword evidence="7 9" id="KW-0371">Homeobox</keyword>
<keyword evidence="4 10" id="KW-0862">Zinc</keyword>
<dbReference type="GO" id="GO:0005634">
    <property type="term" value="C:nucleus"/>
    <property type="evidence" value="ECO:0007669"/>
    <property type="project" value="UniProtKB-SubCell"/>
</dbReference>
<feature type="compositionally biased region" description="Acidic residues" evidence="12">
    <location>
        <begin position="685"/>
        <end position="694"/>
    </location>
</feature>
<dbReference type="Gene3D" id="2.10.110.10">
    <property type="entry name" value="Cysteine Rich Protein"/>
    <property type="match status" value="2"/>
</dbReference>
<feature type="compositionally biased region" description="Acidic residues" evidence="12">
    <location>
        <begin position="336"/>
        <end position="358"/>
    </location>
</feature>
<feature type="region of interest" description="Disordered" evidence="12">
    <location>
        <begin position="1"/>
        <end position="33"/>
    </location>
</feature>
<dbReference type="PROSITE" id="PS50023">
    <property type="entry name" value="LIM_DOMAIN_2"/>
    <property type="match status" value="1"/>
</dbReference>
<evidence type="ECO:0000256" key="10">
    <source>
        <dbReference type="PROSITE-ProRule" id="PRU00125"/>
    </source>
</evidence>
<feature type="compositionally biased region" description="Pro residues" evidence="12">
    <location>
        <begin position="464"/>
        <end position="480"/>
    </location>
</feature>
<protein>
    <submittedName>
        <fullName evidence="15">Uncharacterized protein</fullName>
    </submittedName>
</protein>
<feature type="compositionally biased region" description="Low complexity" evidence="12">
    <location>
        <begin position="241"/>
        <end position="255"/>
    </location>
</feature>
<evidence type="ECO:0000256" key="8">
    <source>
        <dbReference type="ARBA" id="ARBA00023242"/>
    </source>
</evidence>
<feature type="region of interest" description="Disordered" evidence="12">
    <location>
        <begin position="608"/>
        <end position="773"/>
    </location>
</feature>
<dbReference type="PROSITE" id="PS50071">
    <property type="entry name" value="HOMEOBOX_2"/>
    <property type="match status" value="1"/>
</dbReference>
<evidence type="ECO:0000256" key="2">
    <source>
        <dbReference type="ARBA" id="ARBA00022723"/>
    </source>
</evidence>
<feature type="compositionally biased region" description="Polar residues" evidence="12">
    <location>
        <begin position="299"/>
        <end position="309"/>
    </location>
</feature>
<dbReference type="SMART" id="SM00389">
    <property type="entry name" value="HOX"/>
    <property type="match status" value="1"/>
</dbReference>
<dbReference type="InterPro" id="IPR001781">
    <property type="entry name" value="Znf_LIM"/>
</dbReference>
<dbReference type="PANTHER" id="PTHR24208:SF166">
    <property type="entry name" value="LIM HOMEOBOX TRANSCRIPTION FACTOR 1 ALPHA, ISOFORM B"/>
    <property type="match status" value="1"/>
</dbReference>
<feature type="compositionally biased region" description="Polar residues" evidence="12">
    <location>
        <begin position="256"/>
        <end position="271"/>
    </location>
</feature>
<feature type="compositionally biased region" description="Polar residues" evidence="12">
    <location>
        <begin position="763"/>
        <end position="773"/>
    </location>
</feature>
<evidence type="ECO:0000256" key="9">
    <source>
        <dbReference type="PROSITE-ProRule" id="PRU00108"/>
    </source>
</evidence>
<feature type="compositionally biased region" description="Pro residues" evidence="12">
    <location>
        <begin position="579"/>
        <end position="592"/>
    </location>
</feature>
<feature type="compositionally biased region" description="Low complexity" evidence="12">
    <location>
        <begin position="24"/>
        <end position="33"/>
    </location>
</feature>
<evidence type="ECO:0000256" key="5">
    <source>
        <dbReference type="ARBA" id="ARBA00023038"/>
    </source>
</evidence>
<keyword evidence="17" id="KW-1185">Reference proteome</keyword>
<keyword evidence="5 10" id="KW-0440">LIM domain</keyword>
<feature type="region of interest" description="Disordered" evidence="12">
    <location>
        <begin position="1031"/>
        <end position="1076"/>
    </location>
</feature>
<comment type="subcellular location">
    <subcellularLocation>
        <location evidence="1 9 11">Nucleus</location>
    </subcellularLocation>
</comment>
<dbReference type="Pfam" id="PF00412">
    <property type="entry name" value="LIM"/>
    <property type="match status" value="2"/>
</dbReference>
<comment type="caution">
    <text evidence="15">The sequence shown here is derived from an EMBL/GenBank/DDBJ whole genome shotgun (WGS) entry which is preliminary data.</text>
</comment>
<keyword evidence="3" id="KW-0677">Repeat</keyword>
<dbReference type="GO" id="GO:0008270">
    <property type="term" value="F:zinc ion binding"/>
    <property type="evidence" value="ECO:0007669"/>
    <property type="project" value="InterPro"/>
</dbReference>
<feature type="compositionally biased region" description="Low complexity" evidence="12">
    <location>
        <begin position="452"/>
        <end position="463"/>
    </location>
</feature>
<dbReference type="InterPro" id="IPR050453">
    <property type="entry name" value="LIM_Homeobox_TF"/>
</dbReference>
<dbReference type="GO" id="GO:0000977">
    <property type="term" value="F:RNA polymerase II transcription regulatory region sequence-specific DNA binding"/>
    <property type="evidence" value="ECO:0007669"/>
    <property type="project" value="TreeGrafter"/>
</dbReference>
<name>A0A814AET2_ADIRI</name>
<dbReference type="Gene3D" id="1.10.10.60">
    <property type="entry name" value="Homeodomain-like"/>
    <property type="match status" value="1"/>
</dbReference>
<evidence type="ECO:0000313" key="17">
    <source>
        <dbReference type="Proteomes" id="UP000663828"/>
    </source>
</evidence>
<dbReference type="PROSITE" id="PS00478">
    <property type="entry name" value="LIM_DOMAIN_1"/>
    <property type="match status" value="2"/>
</dbReference>
<dbReference type="InterPro" id="IPR001356">
    <property type="entry name" value="HD"/>
</dbReference>
<dbReference type="InterPro" id="IPR017970">
    <property type="entry name" value="Homeobox_CS"/>
</dbReference>
<evidence type="ECO:0000259" key="13">
    <source>
        <dbReference type="PROSITE" id="PS50023"/>
    </source>
</evidence>
<dbReference type="PROSITE" id="PS00027">
    <property type="entry name" value="HOMEOBOX_1"/>
    <property type="match status" value="1"/>
</dbReference>
<evidence type="ECO:0000256" key="7">
    <source>
        <dbReference type="ARBA" id="ARBA00023155"/>
    </source>
</evidence>
<evidence type="ECO:0000313" key="16">
    <source>
        <dbReference type="EMBL" id="CAF1378928.1"/>
    </source>
</evidence>
<dbReference type="EMBL" id="CAJNOJ010000035">
    <property type="protein sequence ID" value="CAF0911603.1"/>
    <property type="molecule type" value="Genomic_DNA"/>
</dbReference>
<feature type="compositionally biased region" description="Basic residues" evidence="12">
    <location>
        <begin position="316"/>
        <end position="331"/>
    </location>
</feature>
<evidence type="ECO:0000313" key="18">
    <source>
        <dbReference type="Proteomes" id="UP000663852"/>
    </source>
</evidence>
<keyword evidence="8 9" id="KW-0539">Nucleus</keyword>
<feature type="region of interest" description="Disordered" evidence="12">
    <location>
        <begin position="448"/>
        <end position="592"/>
    </location>
</feature>
<feature type="region of interest" description="Disordered" evidence="12">
    <location>
        <begin position="819"/>
        <end position="990"/>
    </location>
</feature>
<dbReference type="PANTHER" id="PTHR24208">
    <property type="entry name" value="LIM/HOMEOBOX PROTEIN LHX"/>
    <property type="match status" value="1"/>
</dbReference>
<evidence type="ECO:0000259" key="14">
    <source>
        <dbReference type="PROSITE" id="PS50071"/>
    </source>
</evidence>
<feature type="region of interest" description="Disordered" evidence="12">
    <location>
        <begin position="166"/>
        <end position="401"/>
    </location>
</feature>
<evidence type="ECO:0000256" key="3">
    <source>
        <dbReference type="ARBA" id="ARBA00022737"/>
    </source>
</evidence>
<keyword evidence="2 10" id="KW-0479">Metal-binding</keyword>
<gene>
    <name evidence="15" type="ORF">EDS130_LOCUS10307</name>
    <name evidence="16" type="ORF">XAT740_LOCUS32963</name>
</gene>
<dbReference type="AlphaFoldDB" id="A0A814AET2"/>
<feature type="domain" description="Homeobox" evidence="14">
    <location>
        <begin position="978"/>
        <end position="1038"/>
    </location>
</feature>
<feature type="compositionally biased region" description="Polar residues" evidence="12">
    <location>
        <begin position="280"/>
        <end position="290"/>
    </location>
</feature>
<proteinExistence type="predicted"/>
<feature type="compositionally biased region" description="Polar residues" evidence="12">
    <location>
        <begin position="734"/>
        <end position="754"/>
    </location>
</feature>
<dbReference type="SUPFAM" id="SSF46689">
    <property type="entry name" value="Homeodomain-like"/>
    <property type="match status" value="1"/>
</dbReference>
<dbReference type="Pfam" id="PF00046">
    <property type="entry name" value="Homeodomain"/>
    <property type="match status" value="1"/>
</dbReference>
<dbReference type="InterPro" id="IPR009057">
    <property type="entry name" value="Homeodomain-like_sf"/>
</dbReference>
<dbReference type="EMBL" id="CAJNOR010003114">
    <property type="protein sequence ID" value="CAF1378928.1"/>
    <property type="molecule type" value="Genomic_DNA"/>
</dbReference>
<evidence type="ECO:0000256" key="11">
    <source>
        <dbReference type="RuleBase" id="RU000682"/>
    </source>
</evidence>
<dbReference type="CDD" id="cd09367">
    <property type="entry name" value="LIM1_Lhx1_Lhx5"/>
    <property type="match status" value="1"/>
</dbReference>
<sequence>MQQQRRRPPLADSPVTQNNHTNRPVRQSSRSVPPSQCFGCNQPMYNQFISNVLDHLWHPECVRCFICRCVLNEQCYSREGKLYCKDDFIKKYIHRCFACQNLVQSHEFIRRVRAGRIYHAACFACSKCKRELTDDDITVLLKPEGATLDDSDCMCQACINPSKITDETTSSLNGEENKTKENGVVNGVNGKASPTSVNNEEKPIPNGTSHTDNHIDEHQSMEVDEPPPQVTKPAASPAKESSPYSSPATPPAKSTGRQSKVRQSTSSNGSKRSPAKAKTTPVSRQKQTTGNERKGRSPATRSKASAGTPSASQRRSSNRRATKSTRYRKRSFSSGSDEEETEDEDDDDTDFTEEDNMPDNEHETNHSPAVKTKPSTNSNEKKPATEPTPPVVSQAAAIPPLPAQTALNPSLLSQTKMSEPLSLLSGLAANPMSISSIMKPDTAPSFMPPNFNPAFPNPAQFLPPGFPLQPRLPMPPPPVPASSSSSSSTAAVPTSQPPASTSDTNRTTNGSDTDSLDRSSSPSQMDVSTNAEPGTPARPPSPSKGSRPSTSTTKPSALSSLLEFGTIPPSTLGDIRPSNAPPNPFPFPFITPGPGVPFSPQAAAGMATFYRPPFGTPAPQSTTMPLDMSHSNSQTSKQKSDVNDNEEVVSQNLFDDSSASSASPKKKARKSNARSKSKTKKNDTDGENDIDDDNPSPPPPQPAENKKKRKKKLKPDATENGNTNDSEEGKAMNGNANNHSHNLLAQMGLLNSSFMPPPAGANGATTNGKTPTPQQAQLAALYNMAPHFAAYNAFPGAFNPAFAAAYGGGFPPPYGFHPAFGAPTPGQPFPFMPPTATHPGGSPFNNDDKTSSTNAPETKSGKSRSKANASGEKKKASTPRSNKKKSLVPPTDLSLPMEGELGGYPTASEATPPVANTPDSTSTPTRRHMSGTESDDPDEPQLHSQTTNGKSGNESDDSACEGDQSLNPIPSASSSAAPEKKGARTTIKPQQLDILCKAYESCSKPNKSQREQLVAETGLNLRVIQVWFQNRRSKERKGKTPKEKGAALDDDEIGDDSQPSPPATTFEPGSVNETET</sequence>
<feature type="compositionally biased region" description="Polar residues" evidence="12">
    <location>
        <begin position="503"/>
        <end position="532"/>
    </location>
</feature>
<dbReference type="GO" id="GO:0000981">
    <property type="term" value="F:DNA-binding transcription factor activity, RNA polymerase II-specific"/>
    <property type="evidence" value="ECO:0007669"/>
    <property type="project" value="InterPro"/>
</dbReference>
<feature type="compositionally biased region" description="Basic and acidic residues" evidence="12">
    <location>
        <begin position="1038"/>
        <end position="1047"/>
    </location>
</feature>
<evidence type="ECO:0000256" key="12">
    <source>
        <dbReference type="SAM" id="MobiDB-lite"/>
    </source>
</evidence>
<feature type="compositionally biased region" description="Low complexity" evidence="12">
    <location>
        <begin position="543"/>
        <end position="557"/>
    </location>
</feature>
<feature type="compositionally biased region" description="Polar residues" evidence="12">
    <location>
        <begin position="618"/>
        <end position="637"/>
    </location>
</feature>
<feature type="DNA-binding region" description="Homeobox" evidence="9">
    <location>
        <begin position="980"/>
        <end position="1039"/>
    </location>
</feature>
<dbReference type="SMART" id="SM00132">
    <property type="entry name" value="LIM"/>
    <property type="match status" value="2"/>
</dbReference>
<dbReference type="Proteomes" id="UP000663852">
    <property type="component" value="Unassembled WGS sequence"/>
</dbReference>
<feature type="domain" description="LIM zinc-binding" evidence="13">
    <location>
        <begin position="35"/>
        <end position="94"/>
    </location>
</feature>
<keyword evidence="6 9" id="KW-0238">DNA-binding</keyword>
<feature type="compositionally biased region" description="Basic and acidic residues" evidence="12">
    <location>
        <begin position="211"/>
        <end position="221"/>
    </location>
</feature>
<reference evidence="15" key="1">
    <citation type="submission" date="2021-02" db="EMBL/GenBank/DDBJ databases">
        <authorList>
            <person name="Nowell W R."/>
        </authorList>
    </citation>
    <scope>NUCLEOTIDE SEQUENCE</scope>
</reference>
<feature type="compositionally biased region" description="Low complexity" evidence="12">
    <location>
        <begin position="481"/>
        <end position="502"/>
    </location>
</feature>
<dbReference type="InterPro" id="IPR049618">
    <property type="entry name" value="Lhx1/5_LIM1"/>
</dbReference>
<feature type="compositionally biased region" description="Polar residues" evidence="12">
    <location>
        <begin position="942"/>
        <end position="952"/>
    </location>
</feature>
<evidence type="ECO:0000256" key="4">
    <source>
        <dbReference type="ARBA" id="ARBA00022833"/>
    </source>
</evidence>
<organism evidence="15 18">
    <name type="scientific">Adineta ricciae</name>
    <name type="common">Rotifer</name>
    <dbReference type="NCBI Taxonomy" id="249248"/>
    <lineage>
        <taxon>Eukaryota</taxon>
        <taxon>Metazoa</taxon>
        <taxon>Spiralia</taxon>
        <taxon>Gnathifera</taxon>
        <taxon>Rotifera</taxon>
        <taxon>Eurotatoria</taxon>
        <taxon>Bdelloidea</taxon>
        <taxon>Adinetida</taxon>
        <taxon>Adinetidae</taxon>
        <taxon>Adineta</taxon>
    </lineage>
</organism>
<evidence type="ECO:0000256" key="6">
    <source>
        <dbReference type="ARBA" id="ARBA00023125"/>
    </source>
</evidence>
<accession>A0A814AET2</accession>
<dbReference type="CDD" id="cd00086">
    <property type="entry name" value="homeodomain"/>
    <property type="match status" value="1"/>
</dbReference>
<dbReference type="GO" id="GO:0030182">
    <property type="term" value="P:neuron differentiation"/>
    <property type="evidence" value="ECO:0007669"/>
    <property type="project" value="TreeGrafter"/>
</dbReference>
<dbReference type="OrthoDB" id="10068367at2759"/>